<dbReference type="Gene3D" id="1.20.58.340">
    <property type="entry name" value="Magnesium transport protein CorA, transmembrane region"/>
    <property type="match status" value="2"/>
</dbReference>
<proteinExistence type="inferred from homology"/>
<dbReference type="SUPFAM" id="SSF143865">
    <property type="entry name" value="CorA soluble domain-like"/>
    <property type="match status" value="1"/>
</dbReference>
<dbReference type="InterPro" id="IPR047199">
    <property type="entry name" value="CorA-like"/>
</dbReference>
<dbReference type="Proteomes" id="UP000008957">
    <property type="component" value="Chromosome"/>
</dbReference>
<comment type="subcellular location">
    <subcellularLocation>
        <location evidence="1">Membrane</location>
        <topology evidence="1">Multi-pass membrane protein</topology>
    </subcellularLocation>
</comment>
<keyword evidence="8" id="KW-1185">Reference proteome</keyword>
<reference evidence="8" key="1">
    <citation type="submission" date="2010-03" db="EMBL/GenBank/DDBJ databases">
        <title>The genome sequence of Synergistetes sp. SGP1.</title>
        <authorList>
            <consortium name="metaHIT consortium -- http://www.metahit.eu/"/>
            <person name="Pajon A."/>
            <person name="Turner K."/>
            <person name="Parkhill J."/>
            <person name="Wade W."/>
            <person name="Vartoukian S."/>
        </authorList>
    </citation>
    <scope>NUCLEOTIDE SEQUENCE [LARGE SCALE GENOMIC DNA]</scope>
    <source>
        <strain evidence="8">SGP1</strain>
    </source>
</reference>
<protein>
    <submittedName>
        <fullName evidence="7">Mg2+ and Co2+ transporters</fullName>
    </submittedName>
</protein>
<evidence type="ECO:0000256" key="4">
    <source>
        <dbReference type="ARBA" id="ARBA00022989"/>
    </source>
</evidence>
<keyword evidence="3 6" id="KW-0812">Transmembrane</keyword>
<dbReference type="InterPro" id="IPR045861">
    <property type="entry name" value="CorA_cytoplasmic_dom"/>
</dbReference>
<feature type="transmembrane region" description="Helical" evidence="6">
    <location>
        <begin position="270"/>
        <end position="290"/>
    </location>
</feature>
<keyword evidence="4 6" id="KW-1133">Transmembrane helix</keyword>
<dbReference type="CDD" id="cd12827">
    <property type="entry name" value="EcCorA_ZntB-like_u2"/>
    <property type="match status" value="1"/>
</dbReference>
<dbReference type="GO" id="GO:0046873">
    <property type="term" value="F:metal ion transmembrane transporter activity"/>
    <property type="evidence" value="ECO:0007669"/>
    <property type="project" value="InterPro"/>
</dbReference>
<dbReference type="SUPFAM" id="SSF144083">
    <property type="entry name" value="Magnesium transport protein CorA, transmembrane region"/>
    <property type="match status" value="1"/>
</dbReference>
<sequence length="327" mass="36922">MISVLRTNTNQKNPGHEDLSLDTLRHGSWINLVAPTRQELEDVARIAAVPLDFLTAAMDVEESSRIDVEEADEDSGCDTSLLMVLNIPKHPESFSFDTLPLGIVITESAFITVCLEENVILPGAAGGVRGFCTWKHTRFLLQILYRTAGAYLQYLSEINRMSNSIEHTMRQSLQNEELFRLMDLEKGLTYFTGSIRSNRVAIDKLLRVLKNPQYQELVKMREEDEDLLEDVIVEHDQAYDMVRVYSDVLGDTMDAFASIISNNLNIVMKFLASVTIILAIPAAVSSFWGMNVRLPLMDSPNGFFWVSLIALALSAVATLWLWMRRML</sequence>
<dbReference type="InterPro" id="IPR045863">
    <property type="entry name" value="CorA_TM1_TM2"/>
</dbReference>
<dbReference type="Pfam" id="PF01544">
    <property type="entry name" value="CorA"/>
    <property type="match status" value="1"/>
</dbReference>
<dbReference type="RefSeq" id="WP_015556111.1">
    <property type="nucleotide sequence ID" value="NC_021038.1"/>
</dbReference>
<name>A0AB94IW96_9BACT</name>
<dbReference type="InterPro" id="IPR002523">
    <property type="entry name" value="MgTranspt_CorA/ZnTranspt_ZntB"/>
</dbReference>
<comment type="similarity">
    <text evidence="2">Belongs to the CorA metal ion transporter (MIT) (TC 1.A.35) family.</text>
</comment>
<dbReference type="AlphaFoldDB" id="A0AB94IW96"/>
<dbReference type="PANTHER" id="PTHR47891:SF2">
    <property type="entry name" value="MAGNESIUM AND COBALT TRANSPORTER"/>
    <property type="match status" value="1"/>
</dbReference>
<feature type="transmembrane region" description="Helical" evidence="6">
    <location>
        <begin position="302"/>
        <end position="322"/>
    </location>
</feature>
<evidence type="ECO:0000256" key="5">
    <source>
        <dbReference type="ARBA" id="ARBA00023136"/>
    </source>
</evidence>
<evidence type="ECO:0000256" key="6">
    <source>
        <dbReference type="SAM" id="Phobius"/>
    </source>
</evidence>
<evidence type="ECO:0000256" key="3">
    <source>
        <dbReference type="ARBA" id="ARBA00022692"/>
    </source>
</evidence>
<reference evidence="7 8" key="2">
    <citation type="submission" date="2010-03" db="EMBL/GenBank/DDBJ databases">
        <authorList>
            <person name="Pajon A."/>
        </authorList>
    </citation>
    <scope>NUCLEOTIDE SEQUENCE [LARGE SCALE GENOMIC DNA]</scope>
    <source>
        <strain evidence="7 8">SGP1</strain>
    </source>
</reference>
<evidence type="ECO:0000256" key="2">
    <source>
        <dbReference type="ARBA" id="ARBA00009765"/>
    </source>
</evidence>
<dbReference type="GO" id="GO:0016020">
    <property type="term" value="C:membrane"/>
    <property type="evidence" value="ECO:0007669"/>
    <property type="project" value="UniProtKB-SubCell"/>
</dbReference>
<dbReference type="EMBL" id="FP929056">
    <property type="protein sequence ID" value="CBL27964.1"/>
    <property type="molecule type" value="Genomic_DNA"/>
</dbReference>
<evidence type="ECO:0000256" key="1">
    <source>
        <dbReference type="ARBA" id="ARBA00004141"/>
    </source>
</evidence>
<dbReference type="Gene3D" id="3.30.460.20">
    <property type="entry name" value="CorA soluble domain-like"/>
    <property type="match status" value="1"/>
</dbReference>
<gene>
    <name evidence="7" type="ORF">SY1_05630</name>
</gene>
<dbReference type="KEGG" id="sbr:SY1_05630"/>
<organism evidence="7 8">
    <name type="scientific">Fretibacterium fastidiosum</name>
    <dbReference type="NCBI Taxonomy" id="651822"/>
    <lineage>
        <taxon>Bacteria</taxon>
        <taxon>Thermotogati</taxon>
        <taxon>Synergistota</taxon>
        <taxon>Synergistia</taxon>
        <taxon>Synergistales</taxon>
        <taxon>Aminobacteriaceae</taxon>
        <taxon>Fretibacterium</taxon>
    </lineage>
</organism>
<evidence type="ECO:0000313" key="7">
    <source>
        <dbReference type="EMBL" id="CBL27964.1"/>
    </source>
</evidence>
<accession>A0AB94IW96</accession>
<evidence type="ECO:0000313" key="8">
    <source>
        <dbReference type="Proteomes" id="UP000008957"/>
    </source>
</evidence>
<keyword evidence="5 6" id="KW-0472">Membrane</keyword>
<dbReference type="PANTHER" id="PTHR47891">
    <property type="entry name" value="TRANSPORTER-RELATED"/>
    <property type="match status" value="1"/>
</dbReference>